<organism evidence="3 4">
    <name type="scientific">Saccharothrix algeriensis</name>
    <dbReference type="NCBI Taxonomy" id="173560"/>
    <lineage>
        <taxon>Bacteria</taxon>
        <taxon>Bacillati</taxon>
        <taxon>Actinomycetota</taxon>
        <taxon>Actinomycetes</taxon>
        <taxon>Pseudonocardiales</taxon>
        <taxon>Pseudonocardiaceae</taxon>
        <taxon>Saccharothrix</taxon>
    </lineage>
</organism>
<name>A0A8T8HRH5_9PSEU</name>
<keyword evidence="1" id="KW-0472">Membrane</keyword>
<gene>
    <name evidence="3" type="ORF">J7S33_16805</name>
    <name evidence="2" type="ORF">JOE68_003265</name>
</gene>
<accession>A0A8T8HRH5</accession>
<feature type="transmembrane region" description="Helical" evidence="1">
    <location>
        <begin position="40"/>
        <end position="62"/>
    </location>
</feature>
<dbReference type="EMBL" id="JAFBCL010000001">
    <property type="protein sequence ID" value="MBM7812400.1"/>
    <property type="molecule type" value="Genomic_DNA"/>
</dbReference>
<dbReference type="AlphaFoldDB" id="A0A8T8HRH5"/>
<evidence type="ECO:0000256" key="1">
    <source>
        <dbReference type="SAM" id="Phobius"/>
    </source>
</evidence>
<keyword evidence="1" id="KW-0812">Transmembrane</keyword>
<protein>
    <submittedName>
        <fullName evidence="3">Uncharacterized protein</fullName>
    </submittedName>
</protein>
<reference evidence="3" key="2">
    <citation type="submission" date="2021-04" db="EMBL/GenBank/DDBJ databases">
        <title>Saccharothrix algeriensis WGS.</title>
        <authorList>
            <person name="Stuskova K."/>
            <person name="Hakalova E."/>
            <person name="Tebbal A.B."/>
            <person name="Eichmeier A."/>
        </authorList>
    </citation>
    <scope>NUCLEOTIDE SEQUENCE</scope>
    <source>
        <strain evidence="3">NRRL B-24137</strain>
    </source>
</reference>
<sequence length="250" mass="26158">MSEEELRARLRAAVAGEPPLRFDADALIRRAQAVRKRRRALTAVAVATAALTATVLSLPGALSAARGPTGVDALDQVLTTTATSAAPAPAPAPVSAVPVGRLADYLAARFGQVVPGALKVHAEFTDTRREQVSGYVTGFVRFVDRDGTGGVAVQLSAPPFLVTRDDFCAGVRCDAPRRQPDGSYLEFATSSSSGHDRVSYSVAHFRTDGSVVQVSAYNYDPAGGKEVRPTVPLTTDQLVALATDPNLDAG</sequence>
<reference evidence="2 5" key="1">
    <citation type="submission" date="2021-01" db="EMBL/GenBank/DDBJ databases">
        <title>Sequencing the genomes of 1000 actinobacteria strains.</title>
        <authorList>
            <person name="Klenk H.-P."/>
        </authorList>
    </citation>
    <scope>NUCLEOTIDE SEQUENCE [LARGE SCALE GENOMIC DNA]</scope>
    <source>
        <strain evidence="2 5">DSM 44581</strain>
    </source>
</reference>
<proteinExistence type="predicted"/>
<keyword evidence="5" id="KW-1185">Reference proteome</keyword>
<evidence type="ECO:0000313" key="5">
    <source>
        <dbReference type="Proteomes" id="UP001195724"/>
    </source>
</evidence>
<evidence type="ECO:0000313" key="4">
    <source>
        <dbReference type="Proteomes" id="UP000671828"/>
    </source>
</evidence>
<keyword evidence="1" id="KW-1133">Transmembrane helix</keyword>
<dbReference type="Proteomes" id="UP001195724">
    <property type="component" value="Unassembled WGS sequence"/>
</dbReference>
<dbReference type="Proteomes" id="UP000671828">
    <property type="component" value="Chromosome"/>
</dbReference>
<dbReference type="RefSeq" id="WP_204843176.1">
    <property type="nucleotide sequence ID" value="NZ_JAFBCL010000001.1"/>
</dbReference>
<evidence type="ECO:0000313" key="3">
    <source>
        <dbReference type="EMBL" id="QTR01158.1"/>
    </source>
</evidence>
<evidence type="ECO:0000313" key="2">
    <source>
        <dbReference type="EMBL" id="MBM7812400.1"/>
    </source>
</evidence>
<dbReference type="EMBL" id="CP072788">
    <property type="protein sequence ID" value="QTR01158.1"/>
    <property type="molecule type" value="Genomic_DNA"/>
</dbReference>